<dbReference type="CDD" id="cd06171">
    <property type="entry name" value="Sigma70_r4"/>
    <property type="match status" value="1"/>
</dbReference>
<dbReference type="InterPro" id="IPR013324">
    <property type="entry name" value="RNA_pol_sigma_r3/r4-like"/>
</dbReference>
<dbReference type="Gene3D" id="3.10.450.50">
    <property type="match status" value="1"/>
</dbReference>
<dbReference type="SUPFAM" id="SSF54427">
    <property type="entry name" value="NTF2-like"/>
    <property type="match status" value="1"/>
</dbReference>
<evidence type="ECO:0000256" key="1">
    <source>
        <dbReference type="ARBA" id="ARBA00011344"/>
    </source>
</evidence>
<dbReference type="PANTHER" id="PTHR30173">
    <property type="entry name" value="SIGMA 19 FACTOR"/>
    <property type="match status" value="1"/>
</dbReference>
<comment type="subunit">
    <text evidence="1">Interacts transiently with the RNA polymerase catalytic core formed by RpoA, RpoB, RpoC and RpoZ (2 alpha, 1 beta, 1 beta' and 1 omega subunit) to form the RNA polymerase holoenzyme that can initiate transcription.</text>
</comment>
<dbReference type="InterPro" id="IPR013325">
    <property type="entry name" value="RNA_pol_sigma_r2"/>
</dbReference>
<dbReference type="Proteomes" id="UP000192277">
    <property type="component" value="Unassembled WGS sequence"/>
</dbReference>
<accession>A0ABX3P220</accession>
<dbReference type="SUPFAM" id="SSF88946">
    <property type="entry name" value="Sigma2 domain of RNA polymerase sigma factors"/>
    <property type="match status" value="1"/>
</dbReference>
<evidence type="ECO:0000259" key="3">
    <source>
        <dbReference type="Pfam" id="PF08281"/>
    </source>
</evidence>
<dbReference type="RefSeq" id="WP_014218200.1">
    <property type="nucleotide sequence ID" value="NZ_LWBO01000003.1"/>
</dbReference>
<evidence type="ECO:0000259" key="2">
    <source>
        <dbReference type="Pfam" id="PF04542"/>
    </source>
</evidence>
<dbReference type="Gene3D" id="1.10.10.10">
    <property type="entry name" value="Winged helix-like DNA-binding domain superfamily/Winged helix DNA-binding domain"/>
    <property type="match status" value="1"/>
</dbReference>
<feature type="domain" description="RNA polymerase sigma-70 region 2" evidence="2">
    <location>
        <begin position="8"/>
        <end position="71"/>
    </location>
</feature>
<sequence length="291" mass="33318">MEPKNQDINAYRPMLFSIAYNMLGTSSDAEDMVQETFMSWLNTDRSHVDNIKFYLIRTISNKCITHLKKLKKQREAYLGTWLPEPLLSTSEVENMEVRDQLSIGFLYLLEKLTPIERGVIILKEAFELDYPEIATIFDITYENCRQHFSRAKKKLLLEKSRFTVDRDNHEKILRAFLHACINKNPEALIELLREDVVVYVDGGGSANTLLNPVFGRENVIQLLVNGMEKFAAFARTEILSVNGLSGAAFYQTGNETIPNVLIAIDTTEGEKIENVYFMAYPQKISVTKNMS</sequence>
<dbReference type="Pfam" id="PF04542">
    <property type="entry name" value="Sigma70_r2"/>
    <property type="match status" value="1"/>
</dbReference>
<dbReference type="Gene3D" id="1.10.1740.10">
    <property type="match status" value="1"/>
</dbReference>
<protein>
    <recommendedName>
        <fullName evidence="6">RNA polymerase, sigma-24 subunit, ECF subfamily</fullName>
    </recommendedName>
</protein>
<dbReference type="InterPro" id="IPR052704">
    <property type="entry name" value="ECF_Sigma-70_Domain"/>
</dbReference>
<evidence type="ECO:0008006" key="6">
    <source>
        <dbReference type="Google" id="ProtNLM"/>
    </source>
</evidence>
<feature type="domain" description="RNA polymerase sigma factor 70 region 4 type 2" evidence="3">
    <location>
        <begin position="107"/>
        <end position="155"/>
    </location>
</feature>
<dbReference type="InterPro" id="IPR007627">
    <property type="entry name" value="RNA_pol_sigma70_r2"/>
</dbReference>
<dbReference type="SUPFAM" id="SSF88659">
    <property type="entry name" value="Sigma3 and sigma4 domains of RNA polymerase sigma factors"/>
    <property type="match status" value="1"/>
</dbReference>
<dbReference type="PANTHER" id="PTHR30173:SF36">
    <property type="entry name" value="ECF RNA POLYMERASE SIGMA FACTOR SIGJ"/>
    <property type="match status" value="1"/>
</dbReference>
<dbReference type="Pfam" id="PF08281">
    <property type="entry name" value="Sigma70_r4_2"/>
    <property type="match status" value="1"/>
</dbReference>
<keyword evidence="5" id="KW-1185">Reference proteome</keyword>
<dbReference type="NCBIfam" id="TIGR02937">
    <property type="entry name" value="sigma70-ECF"/>
    <property type="match status" value="1"/>
</dbReference>
<dbReference type="InterPro" id="IPR014284">
    <property type="entry name" value="RNA_pol_sigma-70_dom"/>
</dbReference>
<evidence type="ECO:0000313" key="5">
    <source>
        <dbReference type="Proteomes" id="UP000192277"/>
    </source>
</evidence>
<reference evidence="4 5" key="1">
    <citation type="submission" date="2016-04" db="EMBL/GenBank/DDBJ databases">
        <authorList>
            <person name="Chen L."/>
            <person name="Zhuang W."/>
            <person name="Wang G."/>
        </authorList>
    </citation>
    <scope>NUCLEOTIDE SEQUENCE [LARGE SCALE GENOMIC DNA]</scope>
    <source>
        <strain evidence="5">GR20</strain>
    </source>
</reference>
<proteinExistence type="predicted"/>
<dbReference type="InterPro" id="IPR013249">
    <property type="entry name" value="RNA_pol_sigma70_r4_t2"/>
</dbReference>
<organism evidence="4 5">
    <name type="scientific">Niastella koreensis</name>
    <dbReference type="NCBI Taxonomy" id="354356"/>
    <lineage>
        <taxon>Bacteria</taxon>
        <taxon>Pseudomonadati</taxon>
        <taxon>Bacteroidota</taxon>
        <taxon>Chitinophagia</taxon>
        <taxon>Chitinophagales</taxon>
        <taxon>Chitinophagaceae</taxon>
        <taxon>Niastella</taxon>
    </lineage>
</organism>
<dbReference type="EMBL" id="LWBO01000003">
    <property type="protein sequence ID" value="OQP53258.1"/>
    <property type="molecule type" value="Genomic_DNA"/>
</dbReference>
<gene>
    <name evidence="4" type="ORF">A4D02_22980</name>
</gene>
<name>A0ABX3P220_9BACT</name>
<dbReference type="InterPro" id="IPR036388">
    <property type="entry name" value="WH-like_DNA-bd_sf"/>
</dbReference>
<evidence type="ECO:0000313" key="4">
    <source>
        <dbReference type="EMBL" id="OQP53258.1"/>
    </source>
</evidence>
<dbReference type="InterPro" id="IPR032710">
    <property type="entry name" value="NTF2-like_dom_sf"/>
</dbReference>
<comment type="caution">
    <text evidence="4">The sequence shown here is derived from an EMBL/GenBank/DDBJ whole genome shotgun (WGS) entry which is preliminary data.</text>
</comment>